<feature type="region of interest" description="Disordered" evidence="1">
    <location>
        <begin position="117"/>
        <end position="136"/>
    </location>
</feature>
<feature type="compositionally biased region" description="Low complexity" evidence="1">
    <location>
        <begin position="122"/>
        <end position="136"/>
    </location>
</feature>
<sequence length="253" mass="26677">MPGPAVLKAFGLVLLLLCSEARRATILPQGARESATIVGSTSAPSTTLQYNETTSCSLCVQEPQVRTILDNACAAVPVPALGSSTTDLSITTTASGTVPQSSTTLLTPSTRTHCAAFPPPFTLSTPTPSPSSTSLIPVVAGSSSASDSVLALSPTPDSSQNSLSSSAAPSTRPPRGVVGTSRENHNKDFNIVCLPLSLTGSWRWILLSLVWQDAEATHFYWHLMDHNGVSLQLVFQAVEDSQLPNMRTKEFQL</sequence>
<comment type="caution">
    <text evidence="3">The sequence shown here is derived from an EMBL/GenBank/DDBJ whole genome shotgun (WGS) entry which is preliminary data.</text>
</comment>
<feature type="region of interest" description="Disordered" evidence="1">
    <location>
        <begin position="147"/>
        <end position="182"/>
    </location>
</feature>
<gene>
    <name evidence="3" type="ORF">GGX14DRAFT_392187</name>
</gene>
<dbReference type="EMBL" id="JARJCW010000018">
    <property type="protein sequence ID" value="KAJ7214918.1"/>
    <property type="molecule type" value="Genomic_DNA"/>
</dbReference>
<feature type="chain" id="PRO_5041927002" evidence="2">
    <location>
        <begin position="22"/>
        <end position="253"/>
    </location>
</feature>
<name>A0AAD6YD92_9AGAR</name>
<dbReference type="AlphaFoldDB" id="A0AAD6YD92"/>
<evidence type="ECO:0000256" key="1">
    <source>
        <dbReference type="SAM" id="MobiDB-lite"/>
    </source>
</evidence>
<reference evidence="3" key="1">
    <citation type="submission" date="2023-03" db="EMBL/GenBank/DDBJ databases">
        <title>Massive genome expansion in bonnet fungi (Mycena s.s.) driven by repeated elements and novel gene families across ecological guilds.</title>
        <authorList>
            <consortium name="Lawrence Berkeley National Laboratory"/>
            <person name="Harder C.B."/>
            <person name="Miyauchi S."/>
            <person name="Viragh M."/>
            <person name="Kuo A."/>
            <person name="Thoen E."/>
            <person name="Andreopoulos B."/>
            <person name="Lu D."/>
            <person name="Skrede I."/>
            <person name="Drula E."/>
            <person name="Henrissat B."/>
            <person name="Morin E."/>
            <person name="Kohler A."/>
            <person name="Barry K."/>
            <person name="LaButti K."/>
            <person name="Morin E."/>
            <person name="Salamov A."/>
            <person name="Lipzen A."/>
            <person name="Mereny Z."/>
            <person name="Hegedus B."/>
            <person name="Baldrian P."/>
            <person name="Stursova M."/>
            <person name="Weitz H."/>
            <person name="Taylor A."/>
            <person name="Grigoriev I.V."/>
            <person name="Nagy L.G."/>
            <person name="Martin F."/>
            <person name="Kauserud H."/>
        </authorList>
    </citation>
    <scope>NUCLEOTIDE SEQUENCE</scope>
    <source>
        <strain evidence="3">9144</strain>
    </source>
</reference>
<accession>A0AAD6YD92</accession>
<keyword evidence="4" id="KW-1185">Reference proteome</keyword>
<evidence type="ECO:0000313" key="3">
    <source>
        <dbReference type="EMBL" id="KAJ7214918.1"/>
    </source>
</evidence>
<evidence type="ECO:0000313" key="4">
    <source>
        <dbReference type="Proteomes" id="UP001219525"/>
    </source>
</evidence>
<protein>
    <submittedName>
        <fullName evidence="3">Uncharacterized protein</fullName>
    </submittedName>
</protein>
<organism evidence="3 4">
    <name type="scientific">Mycena pura</name>
    <dbReference type="NCBI Taxonomy" id="153505"/>
    <lineage>
        <taxon>Eukaryota</taxon>
        <taxon>Fungi</taxon>
        <taxon>Dikarya</taxon>
        <taxon>Basidiomycota</taxon>
        <taxon>Agaricomycotina</taxon>
        <taxon>Agaricomycetes</taxon>
        <taxon>Agaricomycetidae</taxon>
        <taxon>Agaricales</taxon>
        <taxon>Marasmiineae</taxon>
        <taxon>Mycenaceae</taxon>
        <taxon>Mycena</taxon>
    </lineage>
</organism>
<feature type="signal peptide" evidence="2">
    <location>
        <begin position="1"/>
        <end position="21"/>
    </location>
</feature>
<feature type="compositionally biased region" description="Low complexity" evidence="1">
    <location>
        <begin position="147"/>
        <end position="175"/>
    </location>
</feature>
<keyword evidence="2" id="KW-0732">Signal</keyword>
<evidence type="ECO:0000256" key="2">
    <source>
        <dbReference type="SAM" id="SignalP"/>
    </source>
</evidence>
<proteinExistence type="predicted"/>
<dbReference type="Proteomes" id="UP001219525">
    <property type="component" value="Unassembled WGS sequence"/>
</dbReference>